<evidence type="ECO:0000256" key="1">
    <source>
        <dbReference type="SAM" id="Phobius"/>
    </source>
</evidence>
<sequence length="445" mass="50664">MNVHISGNLSGRTVVFLAGWPDTPEVFRENLMHALAQSYRLVGITLPGFDHNSPLFRHHSKTGAVALPVPLLGYSFDELVDLFEIAILAAMEHSPLERPMLIAHDWGCVVASEFLLTRPYFFSRVVLLDTGGPVSDTSFLTPGDDNKSRCLFSLGLRWAFIFLFQLIIVTAYILLPEFLGRRALRVCLRVTRRPQYRYACSPTIKPNKNAGKEFVLVSSYVQEKKKKDPPLWSRWKSWRLVDVVNAIIHFGCDNTDSKSGVNTLDAAFHQCRYYYTNGLLMYTQPPHPSATGVCYTCYSCHGNSVECEECRTFDGSNKSKCFRWSDKSSAKTQSDSENIVDVDPAWGWIYLRYWMLRLSRLLPASQRFLIPVAVPVLFLYGSQKPVMLHTPQWEHYIGVKGQYDGSEVIAFPGGHWFFAELGNRRRVAERVAEFLEKDTHESLVD</sequence>
<dbReference type="SUPFAM" id="SSF53474">
    <property type="entry name" value="alpha/beta-Hydrolases"/>
    <property type="match status" value="1"/>
</dbReference>
<evidence type="ECO:0000313" key="3">
    <source>
        <dbReference type="EMBL" id="ORC90406.1"/>
    </source>
</evidence>
<dbReference type="GeneID" id="39983849"/>
<dbReference type="RefSeq" id="XP_028884472.1">
    <property type="nucleotide sequence ID" value="XM_029024069.1"/>
</dbReference>
<comment type="caution">
    <text evidence="3">The sequence shown here is derived from an EMBL/GenBank/DDBJ whole genome shotgun (WGS) entry which is preliminary data.</text>
</comment>
<dbReference type="Gene3D" id="3.40.50.1820">
    <property type="entry name" value="alpha/beta hydrolase"/>
    <property type="match status" value="2"/>
</dbReference>
<dbReference type="Proteomes" id="UP000192257">
    <property type="component" value="Unassembled WGS sequence"/>
</dbReference>
<evidence type="ECO:0000313" key="4">
    <source>
        <dbReference type="Proteomes" id="UP000192257"/>
    </source>
</evidence>
<organism evidence="3 4">
    <name type="scientific">Trypanosoma theileri</name>
    <dbReference type="NCBI Taxonomy" id="67003"/>
    <lineage>
        <taxon>Eukaryota</taxon>
        <taxon>Discoba</taxon>
        <taxon>Euglenozoa</taxon>
        <taxon>Kinetoplastea</taxon>
        <taxon>Metakinetoplastina</taxon>
        <taxon>Trypanosomatida</taxon>
        <taxon>Trypanosomatidae</taxon>
        <taxon>Trypanosoma</taxon>
    </lineage>
</organism>
<protein>
    <recommendedName>
        <fullName evidence="2">AB hydrolase-1 domain-containing protein</fullName>
    </recommendedName>
</protein>
<feature type="transmembrane region" description="Helical" evidence="1">
    <location>
        <begin position="156"/>
        <end position="175"/>
    </location>
</feature>
<keyword evidence="1" id="KW-0812">Transmembrane</keyword>
<dbReference type="GO" id="GO:0016020">
    <property type="term" value="C:membrane"/>
    <property type="evidence" value="ECO:0007669"/>
    <property type="project" value="TreeGrafter"/>
</dbReference>
<keyword evidence="1" id="KW-0472">Membrane</keyword>
<keyword evidence="1" id="KW-1133">Transmembrane helix</keyword>
<accession>A0A1X0P0C8</accession>
<dbReference type="EMBL" id="NBCO01000008">
    <property type="protein sequence ID" value="ORC90406.1"/>
    <property type="molecule type" value="Genomic_DNA"/>
</dbReference>
<dbReference type="GO" id="GO:0046464">
    <property type="term" value="P:acylglycerol catabolic process"/>
    <property type="evidence" value="ECO:0007669"/>
    <property type="project" value="TreeGrafter"/>
</dbReference>
<dbReference type="InterPro" id="IPR029058">
    <property type="entry name" value="AB_hydrolase_fold"/>
</dbReference>
<dbReference type="InterPro" id="IPR000073">
    <property type="entry name" value="AB_hydrolase_1"/>
</dbReference>
<dbReference type="AlphaFoldDB" id="A0A1X0P0C8"/>
<dbReference type="InterPro" id="IPR050266">
    <property type="entry name" value="AB_hydrolase_sf"/>
</dbReference>
<feature type="domain" description="AB hydrolase-1" evidence="2">
    <location>
        <begin position="13"/>
        <end position="135"/>
    </location>
</feature>
<dbReference type="OrthoDB" id="408373at2759"/>
<dbReference type="VEuPathDB" id="TriTrypDB:TM35_000082040"/>
<gene>
    <name evidence="3" type="ORF">TM35_000082040</name>
</gene>
<proteinExistence type="predicted"/>
<dbReference type="STRING" id="67003.A0A1X0P0C8"/>
<evidence type="ECO:0000259" key="2">
    <source>
        <dbReference type="Pfam" id="PF00561"/>
    </source>
</evidence>
<reference evidence="3 4" key="1">
    <citation type="submission" date="2017-03" db="EMBL/GenBank/DDBJ databases">
        <title>An alternative strategy for trypanosome survival in the mammalian bloodstream revealed through genome and transcriptome analysis of the ubiquitous bovine parasite Trypanosoma (Megatrypanum) theileri.</title>
        <authorList>
            <person name="Kelly S."/>
            <person name="Ivens A."/>
            <person name="Mott A."/>
            <person name="O'Neill E."/>
            <person name="Emms D."/>
            <person name="Macleod O."/>
            <person name="Voorheis P."/>
            <person name="Matthews J."/>
            <person name="Matthews K."/>
            <person name="Carrington M."/>
        </authorList>
    </citation>
    <scope>NUCLEOTIDE SEQUENCE [LARGE SCALE GENOMIC DNA]</scope>
    <source>
        <strain evidence="3">Edinburgh</strain>
    </source>
</reference>
<dbReference type="PANTHER" id="PTHR43798:SF33">
    <property type="entry name" value="HYDROLASE, PUTATIVE (AFU_ORTHOLOGUE AFUA_2G14860)-RELATED"/>
    <property type="match status" value="1"/>
</dbReference>
<name>A0A1X0P0C8_9TRYP</name>
<dbReference type="GO" id="GO:0047372">
    <property type="term" value="F:monoacylglycerol lipase activity"/>
    <property type="evidence" value="ECO:0007669"/>
    <property type="project" value="TreeGrafter"/>
</dbReference>
<dbReference type="Pfam" id="PF00561">
    <property type="entry name" value="Abhydrolase_1"/>
    <property type="match status" value="1"/>
</dbReference>
<keyword evidence="4" id="KW-1185">Reference proteome</keyword>
<dbReference type="PANTHER" id="PTHR43798">
    <property type="entry name" value="MONOACYLGLYCEROL LIPASE"/>
    <property type="match status" value="1"/>
</dbReference>